<sequence>MAAPCTYQQQALVESCEVSGYLDDVIEYLSEVNHSRKRHPTATGTPLHLPPDPWPKPTGPWQSENVEFTGLIEVPLSLIVNVNIGCLLVQFSSAVICGVGFNDAIAVAVRRIEAANVESGSASGAFKDQWYGAFSVCLVYFFNNNILAIRGLLSGCKPYAKSLIESKPMFCWFHVT</sequence>
<comment type="caution">
    <text evidence="1">The sequence shown here is derived from an EMBL/GenBank/DDBJ whole genome shotgun (WGS) entry which is preliminary data.</text>
</comment>
<evidence type="ECO:0000313" key="2">
    <source>
        <dbReference type="Proteomes" id="UP001562425"/>
    </source>
</evidence>
<keyword evidence="2" id="KW-1185">Reference proteome</keyword>
<feature type="non-terminal residue" evidence="1">
    <location>
        <position position="176"/>
    </location>
</feature>
<dbReference type="AlphaFoldDB" id="A0ABD1CRG1"/>
<name>A0ABD1CRG1_CULPP</name>
<reference evidence="1 2" key="1">
    <citation type="submission" date="2024-05" db="EMBL/GenBank/DDBJ databases">
        <title>Culex pipiens pipiens assembly and annotation.</title>
        <authorList>
            <person name="Alout H."/>
            <person name="Durand T."/>
        </authorList>
    </citation>
    <scope>NUCLEOTIDE SEQUENCE [LARGE SCALE GENOMIC DNA]</scope>
    <source>
        <strain evidence="1">HA-2024</strain>
        <tissue evidence="1">Whole body</tissue>
    </source>
</reference>
<dbReference type="EMBL" id="JBEHCU010009934">
    <property type="protein sequence ID" value="KAL1379019.1"/>
    <property type="molecule type" value="Genomic_DNA"/>
</dbReference>
<dbReference type="Proteomes" id="UP001562425">
    <property type="component" value="Unassembled WGS sequence"/>
</dbReference>
<gene>
    <name evidence="1" type="ORF">pipiens_000510</name>
</gene>
<proteinExistence type="predicted"/>
<protein>
    <submittedName>
        <fullName evidence="1">Uncharacterized protein</fullName>
    </submittedName>
</protein>
<organism evidence="1 2">
    <name type="scientific">Culex pipiens pipiens</name>
    <name type="common">Northern house mosquito</name>
    <dbReference type="NCBI Taxonomy" id="38569"/>
    <lineage>
        <taxon>Eukaryota</taxon>
        <taxon>Metazoa</taxon>
        <taxon>Ecdysozoa</taxon>
        <taxon>Arthropoda</taxon>
        <taxon>Hexapoda</taxon>
        <taxon>Insecta</taxon>
        <taxon>Pterygota</taxon>
        <taxon>Neoptera</taxon>
        <taxon>Endopterygota</taxon>
        <taxon>Diptera</taxon>
        <taxon>Nematocera</taxon>
        <taxon>Culicoidea</taxon>
        <taxon>Culicidae</taxon>
        <taxon>Culicinae</taxon>
        <taxon>Culicini</taxon>
        <taxon>Culex</taxon>
        <taxon>Culex</taxon>
    </lineage>
</organism>
<evidence type="ECO:0000313" key="1">
    <source>
        <dbReference type="EMBL" id="KAL1379019.1"/>
    </source>
</evidence>
<accession>A0ABD1CRG1</accession>